<feature type="binding site" evidence="12">
    <location>
        <position position="242"/>
    </location>
    <ligand>
        <name>Mg(2+)</name>
        <dbReference type="ChEBI" id="CHEBI:18420"/>
    </ligand>
</feature>
<keyword evidence="6 12" id="KW-0106">Calcium</keyword>
<evidence type="ECO:0000256" key="4">
    <source>
        <dbReference type="ARBA" id="ARBA00022723"/>
    </source>
</evidence>
<feature type="binding site" evidence="12">
    <location>
        <position position="118"/>
    </location>
    <ligand>
        <name>Ca(2+)</name>
        <dbReference type="ChEBI" id="CHEBI:29108"/>
    </ligand>
</feature>
<feature type="binding site" evidence="12">
    <location>
        <position position="222"/>
    </location>
    <ligand>
        <name>Mg(2+)</name>
        <dbReference type="ChEBI" id="CHEBI:18420"/>
    </ligand>
</feature>
<comment type="catalytic activity">
    <reaction evidence="13">
        <text>4-fumarylacetoacetate + H2O = acetoacetate + fumarate + H(+)</text>
        <dbReference type="Rhea" id="RHEA:10244"/>
        <dbReference type="ChEBI" id="CHEBI:13705"/>
        <dbReference type="ChEBI" id="CHEBI:15377"/>
        <dbReference type="ChEBI" id="CHEBI:15378"/>
        <dbReference type="ChEBI" id="CHEBI:18034"/>
        <dbReference type="ChEBI" id="CHEBI:29806"/>
        <dbReference type="EC" id="3.7.1.2"/>
    </reaction>
</comment>
<feature type="binding site" evidence="11">
    <location>
        <position position="229"/>
    </location>
    <ligand>
        <name>substrate</name>
    </ligand>
</feature>
<dbReference type="InterPro" id="IPR015377">
    <property type="entry name" value="Fumarylacetoacetase_N"/>
</dbReference>
<feature type="binding site" evidence="11">
    <location>
        <position position="338"/>
    </location>
    <ligand>
        <name>substrate</name>
    </ligand>
</feature>
<evidence type="ECO:0000256" key="13">
    <source>
        <dbReference type="RuleBase" id="RU366008"/>
    </source>
</evidence>
<keyword evidence="9 13" id="KW-0585">Phenylalanine catabolism</keyword>
<accession>A0A8E2F6I9</accession>
<dbReference type="SUPFAM" id="SSF56529">
    <property type="entry name" value="FAH"/>
    <property type="match status" value="1"/>
</dbReference>
<evidence type="ECO:0000256" key="11">
    <source>
        <dbReference type="PIRSR" id="PIRSR605959-2"/>
    </source>
</evidence>
<dbReference type="Gene3D" id="3.90.850.10">
    <property type="entry name" value="Fumarylacetoacetase-like, C-terminal domain"/>
    <property type="match status" value="1"/>
</dbReference>
<dbReference type="UniPathway" id="UPA00139">
    <property type="reaction ID" value="UER00341"/>
</dbReference>
<name>A0A8E2F6I9_9PEZI</name>
<keyword evidence="4 12" id="KW-0479">Metal-binding</keyword>
<feature type="binding site" evidence="12">
    <location>
        <position position="190"/>
    </location>
    <ligand>
        <name>Ca(2+)</name>
        <dbReference type="ChEBI" id="CHEBI:29108"/>
    </ligand>
</feature>
<dbReference type="Pfam" id="PF01557">
    <property type="entry name" value="FAA_hydrolase"/>
    <property type="match status" value="1"/>
</dbReference>
<comment type="cofactor">
    <cofactor evidence="13">
        <name>Mg(2+)</name>
        <dbReference type="ChEBI" id="CHEBI:18420"/>
    </cofactor>
    <cofactor evidence="13">
        <name>Ca(2+)</name>
        <dbReference type="ChEBI" id="CHEBI:29108"/>
    </cofactor>
</comment>
<evidence type="ECO:0000256" key="10">
    <source>
        <dbReference type="PIRSR" id="PIRSR605959-1"/>
    </source>
</evidence>
<dbReference type="Proteomes" id="UP000250140">
    <property type="component" value="Unassembled WGS sequence"/>
</dbReference>
<dbReference type="GO" id="GO:1902000">
    <property type="term" value="P:homogentisate catabolic process"/>
    <property type="evidence" value="ECO:0007669"/>
    <property type="project" value="TreeGrafter"/>
</dbReference>
<dbReference type="InterPro" id="IPR011234">
    <property type="entry name" value="Fumarylacetoacetase-like_C"/>
</dbReference>
<evidence type="ECO:0000256" key="12">
    <source>
        <dbReference type="PIRSR" id="PIRSR605959-3"/>
    </source>
</evidence>
<evidence type="ECO:0000256" key="8">
    <source>
        <dbReference type="ARBA" id="ARBA00022878"/>
    </source>
</evidence>
<evidence type="ECO:0000256" key="1">
    <source>
        <dbReference type="ARBA" id="ARBA00004782"/>
    </source>
</evidence>
<dbReference type="OrthoDB" id="9971669at2759"/>
<dbReference type="InterPro" id="IPR036663">
    <property type="entry name" value="Fumarylacetoacetase_C_sf"/>
</dbReference>
<keyword evidence="17" id="KW-1185">Reference proteome</keyword>
<protein>
    <recommendedName>
        <fullName evidence="3 13">Fumarylacetoacetase</fullName>
        <ecNumber evidence="3 13">3.7.1.2</ecNumber>
    </recommendedName>
    <alternativeName>
        <fullName evidence="13">Fumarylacetoacetate hydrolase</fullName>
    </alternativeName>
</protein>
<gene>
    <name evidence="16" type="ORF">AOQ84DRAFT_336257</name>
</gene>
<evidence type="ECO:0000256" key="9">
    <source>
        <dbReference type="ARBA" id="ARBA00023232"/>
    </source>
</evidence>
<feature type="domain" description="Fumarylacetoacetase N-terminal" evidence="15">
    <location>
        <begin position="16"/>
        <end position="110"/>
    </location>
</feature>
<organism evidence="16 17">
    <name type="scientific">Glonium stellatum</name>
    <dbReference type="NCBI Taxonomy" id="574774"/>
    <lineage>
        <taxon>Eukaryota</taxon>
        <taxon>Fungi</taxon>
        <taxon>Dikarya</taxon>
        <taxon>Ascomycota</taxon>
        <taxon>Pezizomycotina</taxon>
        <taxon>Dothideomycetes</taxon>
        <taxon>Pleosporomycetidae</taxon>
        <taxon>Gloniales</taxon>
        <taxon>Gloniaceae</taxon>
        <taxon>Glonium</taxon>
    </lineage>
</organism>
<comment type="similarity">
    <text evidence="2 13">Belongs to the FAH family.</text>
</comment>
<evidence type="ECO:0000259" key="15">
    <source>
        <dbReference type="Pfam" id="PF09298"/>
    </source>
</evidence>
<feature type="binding site" evidence="12">
    <location>
        <position position="222"/>
    </location>
    <ligand>
        <name>Ca(2+)</name>
        <dbReference type="ChEBI" id="CHEBI:29108"/>
    </ligand>
</feature>
<dbReference type="GO" id="GO:0004334">
    <property type="term" value="F:fumarylacetoacetase activity"/>
    <property type="evidence" value="ECO:0007669"/>
    <property type="project" value="UniProtKB-UniRule"/>
</dbReference>
<comment type="pathway">
    <text evidence="1 13">Amino-acid degradation; L-phenylalanine degradation; acetoacetate and fumarate from L-phenylalanine: step 6/6.</text>
</comment>
<dbReference type="Pfam" id="PF09298">
    <property type="entry name" value="FAA_hydrolase_N"/>
    <property type="match status" value="1"/>
</dbReference>
<feature type="domain" description="Fumarylacetoacetase-like C-terminal" evidence="14">
    <location>
        <begin position="122"/>
        <end position="382"/>
    </location>
</feature>
<evidence type="ECO:0000256" key="6">
    <source>
        <dbReference type="ARBA" id="ARBA00022837"/>
    </source>
</evidence>
<feature type="binding site" evidence="12">
    <location>
        <position position="246"/>
    </location>
    <ligand>
        <name>Mg(2+)</name>
        <dbReference type="ChEBI" id="CHEBI:18420"/>
    </ligand>
</feature>
<evidence type="ECO:0000256" key="3">
    <source>
        <dbReference type="ARBA" id="ARBA00012094"/>
    </source>
</evidence>
<evidence type="ECO:0000313" key="17">
    <source>
        <dbReference type="Proteomes" id="UP000250140"/>
    </source>
</evidence>
<dbReference type="Gene3D" id="2.30.30.230">
    <property type="entry name" value="Fumarylacetoacetase, N-terminal domain"/>
    <property type="match status" value="1"/>
</dbReference>
<reference evidence="16 17" key="1">
    <citation type="journal article" date="2016" name="Nat. Commun.">
        <title>Ectomycorrhizal ecology is imprinted in the genome of the dominant symbiotic fungus Cenococcum geophilum.</title>
        <authorList>
            <consortium name="DOE Joint Genome Institute"/>
            <person name="Peter M."/>
            <person name="Kohler A."/>
            <person name="Ohm R.A."/>
            <person name="Kuo A."/>
            <person name="Krutzmann J."/>
            <person name="Morin E."/>
            <person name="Arend M."/>
            <person name="Barry K.W."/>
            <person name="Binder M."/>
            <person name="Choi C."/>
            <person name="Clum A."/>
            <person name="Copeland A."/>
            <person name="Grisel N."/>
            <person name="Haridas S."/>
            <person name="Kipfer T."/>
            <person name="LaButti K."/>
            <person name="Lindquist E."/>
            <person name="Lipzen A."/>
            <person name="Maire R."/>
            <person name="Meier B."/>
            <person name="Mihaltcheva S."/>
            <person name="Molinier V."/>
            <person name="Murat C."/>
            <person name="Poggeler S."/>
            <person name="Quandt C.A."/>
            <person name="Sperisen C."/>
            <person name="Tritt A."/>
            <person name="Tisserant E."/>
            <person name="Crous P.W."/>
            <person name="Henrissat B."/>
            <person name="Nehls U."/>
            <person name="Egli S."/>
            <person name="Spatafora J.W."/>
            <person name="Grigoriev I.V."/>
            <person name="Martin F.M."/>
        </authorList>
    </citation>
    <scope>NUCLEOTIDE SEQUENCE [LARGE SCALE GENOMIC DNA]</scope>
    <source>
        <strain evidence="16 17">CBS 207.34</strain>
    </source>
</reference>
<dbReference type="PANTHER" id="PTHR43069">
    <property type="entry name" value="FUMARYLACETOACETASE"/>
    <property type="match status" value="1"/>
</dbReference>
<dbReference type="InterPro" id="IPR036462">
    <property type="entry name" value="Fumarylacetoacetase_N_sf"/>
</dbReference>
<dbReference type="InterPro" id="IPR005959">
    <property type="entry name" value="Fumarylacetoacetase"/>
</dbReference>
<dbReference type="PANTHER" id="PTHR43069:SF2">
    <property type="entry name" value="FUMARYLACETOACETASE"/>
    <property type="match status" value="1"/>
</dbReference>
<evidence type="ECO:0000256" key="2">
    <source>
        <dbReference type="ARBA" id="ARBA00010211"/>
    </source>
</evidence>
<keyword evidence="7 12" id="KW-0460">Magnesium</keyword>
<dbReference type="GO" id="GO:0006572">
    <property type="term" value="P:L-tyrosine catabolic process"/>
    <property type="evidence" value="ECO:0007669"/>
    <property type="project" value="UniProtKB-UniRule"/>
</dbReference>
<dbReference type="GO" id="GO:0046872">
    <property type="term" value="F:metal ion binding"/>
    <property type="evidence" value="ECO:0007669"/>
    <property type="project" value="UniProtKB-UniRule"/>
</dbReference>
<dbReference type="AlphaFoldDB" id="A0A8E2F6I9"/>
<dbReference type="GO" id="GO:0006559">
    <property type="term" value="P:L-phenylalanine catabolic process"/>
    <property type="evidence" value="ECO:0007669"/>
    <property type="project" value="UniProtKB-UniRule"/>
</dbReference>
<feature type="binding site" evidence="12">
    <location>
        <position position="188"/>
    </location>
    <ligand>
        <name>Ca(2+)</name>
        <dbReference type="ChEBI" id="CHEBI:29108"/>
    </ligand>
</feature>
<dbReference type="EC" id="3.7.1.2" evidence="3 13"/>
<evidence type="ECO:0000313" key="16">
    <source>
        <dbReference type="EMBL" id="OCL11213.1"/>
    </source>
</evidence>
<evidence type="ECO:0000256" key="7">
    <source>
        <dbReference type="ARBA" id="ARBA00022842"/>
    </source>
</evidence>
<evidence type="ECO:0000256" key="5">
    <source>
        <dbReference type="ARBA" id="ARBA00022801"/>
    </source>
</evidence>
<keyword evidence="5 13" id="KW-0378">Hydrolase</keyword>
<dbReference type="EMBL" id="KV749094">
    <property type="protein sequence ID" value="OCL11213.1"/>
    <property type="molecule type" value="Genomic_DNA"/>
</dbReference>
<dbReference type="SUPFAM" id="SSF63433">
    <property type="entry name" value="Fumarylacetoacetate hydrolase, FAH, N-terminal domain"/>
    <property type="match status" value="1"/>
</dbReference>
<proteinExistence type="inferred from homology"/>
<evidence type="ECO:0000259" key="14">
    <source>
        <dbReference type="Pfam" id="PF01557"/>
    </source>
</evidence>
<keyword evidence="8 13" id="KW-0828">Tyrosine catabolism</keyword>
<sequence>MGFRPDIPEGSPFTINNIPFGVISTAENSGTRCATAIGNYAVNLHLLSEQGFFKDKRTSEALAQSNLSTFAGLPRPQRTNARQAIIDGLESGSIPEPCFISLKDVTMHLPLPIGGFTDFFTSLEHCQNCSPMTNGNIAKNFFLTPSAYNGRAASVLPSPHQVRRPEGVFWNAENDQATFGASRLLDFELEMGYIVAKEIPYGEKLAIDNAPEHIFGFVLLNDWSSRDVQRFEMAPLGPFNSKAFATTISPWVITLDALDPFACGPTHEHRPFDYLRSNNPNQATFDIKLSARLIREGRTYPVCTSNLKYLYWTPYQQITHQASSRSGIRTGDLIGTGTISGSGTDENGKKLELGCLFEATQQPNRLEFGSEQGLYLKDGDELILTGWCEDKNGNQVLGFGECKGIILPC</sequence>
<feature type="active site" description="Proton acceptor" evidence="10">
    <location>
        <position position="125"/>
    </location>
</feature>
<feature type="binding site" evidence="11">
    <location>
        <position position="120"/>
    </location>
    <ligand>
        <name>substrate</name>
    </ligand>
</feature>